<evidence type="ECO:0000313" key="4">
    <source>
        <dbReference type="Proteomes" id="UP000321548"/>
    </source>
</evidence>
<name>A0A5C8NXY3_9BURK</name>
<dbReference type="InterPro" id="IPR007159">
    <property type="entry name" value="SpoVT-AbrB_dom"/>
</dbReference>
<keyword evidence="1 3" id="KW-0238">DNA-binding</keyword>
<evidence type="ECO:0000259" key="2">
    <source>
        <dbReference type="PROSITE" id="PS51740"/>
    </source>
</evidence>
<feature type="domain" description="SpoVT-AbrB" evidence="2">
    <location>
        <begin position="1"/>
        <end position="46"/>
    </location>
</feature>
<protein>
    <submittedName>
        <fullName evidence="3">AbrB/MazE/SpoVT family DNA-binding domain-containing protein</fullName>
    </submittedName>
</protein>
<dbReference type="AlphaFoldDB" id="A0A5C8NXY3"/>
<dbReference type="Pfam" id="PF04014">
    <property type="entry name" value="MazE_antitoxin"/>
    <property type="match status" value="1"/>
</dbReference>
<dbReference type="RefSeq" id="WP_147703894.1">
    <property type="nucleotide sequence ID" value="NZ_VDUY01000003.1"/>
</dbReference>
<dbReference type="GO" id="GO:0003677">
    <property type="term" value="F:DNA binding"/>
    <property type="evidence" value="ECO:0007669"/>
    <property type="project" value="UniProtKB-UniRule"/>
</dbReference>
<dbReference type="PROSITE" id="PS51740">
    <property type="entry name" value="SPOVT_ABRB"/>
    <property type="match status" value="1"/>
</dbReference>
<reference evidence="3 4" key="1">
    <citation type="submission" date="2019-06" db="EMBL/GenBank/DDBJ databases">
        <title>Quisquiliibacterium sp. nov., isolated from a maize field.</title>
        <authorList>
            <person name="Lin S.-Y."/>
            <person name="Tsai C.-F."/>
            <person name="Young C.-C."/>
        </authorList>
    </citation>
    <scope>NUCLEOTIDE SEQUENCE [LARGE SCALE GENOMIC DNA]</scope>
    <source>
        <strain evidence="3 4">CC-CFT501</strain>
    </source>
</reference>
<comment type="caution">
    <text evidence="3">The sequence shown here is derived from an EMBL/GenBank/DDBJ whole genome shotgun (WGS) entry which is preliminary data.</text>
</comment>
<dbReference type="NCBIfam" id="TIGR01439">
    <property type="entry name" value="lp_hng_hel_AbrB"/>
    <property type="match status" value="1"/>
</dbReference>
<dbReference type="SMART" id="SM00966">
    <property type="entry name" value="SpoVT_AbrB"/>
    <property type="match status" value="1"/>
</dbReference>
<sequence length="79" mass="8635">MPTTITIKGQVTIPKHIRDSLGLSPGSSVDFAVNDEGDVVIRKVAAGSPRASDRFDRARGRADIKWRTDELMALLRGED</sequence>
<dbReference type="OrthoDB" id="9811597at2"/>
<evidence type="ECO:0000256" key="1">
    <source>
        <dbReference type="PROSITE-ProRule" id="PRU01076"/>
    </source>
</evidence>
<keyword evidence="4" id="KW-1185">Reference proteome</keyword>
<dbReference type="Proteomes" id="UP000321548">
    <property type="component" value="Unassembled WGS sequence"/>
</dbReference>
<dbReference type="InterPro" id="IPR037914">
    <property type="entry name" value="SpoVT-AbrB_sf"/>
</dbReference>
<dbReference type="SUPFAM" id="SSF89447">
    <property type="entry name" value="AbrB/MazE/MraZ-like"/>
    <property type="match status" value="1"/>
</dbReference>
<organism evidence="3 4">
    <name type="scientific">Zeimonas arvi</name>
    <dbReference type="NCBI Taxonomy" id="2498847"/>
    <lineage>
        <taxon>Bacteria</taxon>
        <taxon>Pseudomonadati</taxon>
        <taxon>Pseudomonadota</taxon>
        <taxon>Betaproteobacteria</taxon>
        <taxon>Burkholderiales</taxon>
        <taxon>Burkholderiaceae</taxon>
        <taxon>Zeimonas</taxon>
    </lineage>
</organism>
<evidence type="ECO:0000313" key="3">
    <source>
        <dbReference type="EMBL" id="TXL65980.1"/>
    </source>
</evidence>
<gene>
    <name evidence="3" type="ORF">FHP08_07830</name>
</gene>
<dbReference type="EMBL" id="VDUY01000003">
    <property type="protein sequence ID" value="TXL65980.1"/>
    <property type="molecule type" value="Genomic_DNA"/>
</dbReference>
<dbReference type="Gene3D" id="2.10.260.10">
    <property type="match status" value="1"/>
</dbReference>
<accession>A0A5C8NXY3</accession>
<proteinExistence type="predicted"/>